<sequence>MDKAIPEVPEEIRTERLLIRMPKPGDGKVVNAAIRASIKELKAWLPFAQQLPSVEETEINTVEAHLKFLKRENLRYLIFNKETGEFIGSSGFHAIEWEVPKMEIGYWIDTRWSGFGYMAEAVSALSELALDGFGCKRLEIRCDAENVKSRAIPETLGFVLEGVLHNDELSVDGKNLTDTCIYAKFM</sequence>
<protein>
    <submittedName>
        <fullName evidence="2">GNAT family N-acetyltransferase</fullName>
    </submittedName>
</protein>
<dbReference type="EMBL" id="CP051177">
    <property type="protein sequence ID" value="QKX50541.1"/>
    <property type="molecule type" value="Genomic_DNA"/>
</dbReference>
<dbReference type="SUPFAM" id="SSF55729">
    <property type="entry name" value="Acyl-CoA N-acyltransferases (Nat)"/>
    <property type="match status" value="1"/>
</dbReference>
<dbReference type="PANTHER" id="PTHR43441:SF3">
    <property type="entry name" value="ACETYLTRANSFERASE"/>
    <property type="match status" value="1"/>
</dbReference>
<accession>A0A7H8QAK4</accession>
<evidence type="ECO:0000313" key="2">
    <source>
        <dbReference type="EMBL" id="QKX50541.1"/>
    </source>
</evidence>
<dbReference type="InterPro" id="IPR016181">
    <property type="entry name" value="Acyl_CoA_acyltransferase"/>
</dbReference>
<dbReference type="RefSeq" id="WP_036802738.1">
    <property type="nucleotide sequence ID" value="NZ_CP051177.1"/>
</dbReference>
<dbReference type="Gene3D" id="3.40.630.30">
    <property type="match status" value="1"/>
</dbReference>
<gene>
    <name evidence="2" type="ORF">HF394_08095</name>
</gene>
<dbReference type="InterPro" id="IPR000182">
    <property type="entry name" value="GNAT_dom"/>
</dbReference>
<name>A0A7H8QAK4_9BACL</name>
<feature type="domain" description="N-acetyltransferase" evidence="1">
    <location>
        <begin position="36"/>
        <end position="186"/>
    </location>
</feature>
<reference evidence="3" key="2">
    <citation type="submission" date="2020-06" db="EMBL/GenBank/DDBJ databases">
        <title>Isolation of Planomicrobium glaciei.</title>
        <authorList>
            <person name="Malisova L."/>
            <person name="Safrankova R."/>
            <person name="Jakubu V."/>
            <person name="Spanelova P."/>
        </authorList>
    </citation>
    <scope>NUCLEOTIDE SEQUENCE [LARGE SCALE GENOMIC DNA]</scope>
    <source>
        <strain evidence="3">NRL-ATB46093</strain>
    </source>
</reference>
<dbReference type="PANTHER" id="PTHR43441">
    <property type="entry name" value="RIBOSOMAL-PROTEIN-SERINE ACETYLTRANSFERASE"/>
    <property type="match status" value="1"/>
</dbReference>
<keyword evidence="2" id="KW-0808">Transferase</keyword>
<dbReference type="PROSITE" id="PS51186">
    <property type="entry name" value="GNAT"/>
    <property type="match status" value="1"/>
</dbReference>
<dbReference type="Pfam" id="PF13302">
    <property type="entry name" value="Acetyltransf_3"/>
    <property type="match status" value="1"/>
</dbReference>
<evidence type="ECO:0000313" key="3">
    <source>
        <dbReference type="Proteomes" id="UP000509222"/>
    </source>
</evidence>
<dbReference type="Proteomes" id="UP000509222">
    <property type="component" value="Chromosome"/>
</dbReference>
<dbReference type="AlphaFoldDB" id="A0A7H8QAK4"/>
<proteinExistence type="predicted"/>
<dbReference type="GO" id="GO:1990189">
    <property type="term" value="F:protein N-terminal-serine acetyltransferase activity"/>
    <property type="evidence" value="ECO:0007669"/>
    <property type="project" value="TreeGrafter"/>
</dbReference>
<dbReference type="GO" id="GO:0008999">
    <property type="term" value="F:protein-N-terminal-alanine acetyltransferase activity"/>
    <property type="evidence" value="ECO:0007669"/>
    <property type="project" value="TreeGrafter"/>
</dbReference>
<keyword evidence="3" id="KW-1185">Reference proteome</keyword>
<reference evidence="2 3" key="1">
    <citation type="submission" date="2020-04" db="EMBL/GenBank/DDBJ databases">
        <authorList>
            <person name="Pajer P."/>
            <person name="Broz P."/>
        </authorList>
    </citation>
    <scope>NUCLEOTIDE SEQUENCE [LARGE SCALE GENOMIC DNA]</scope>
    <source>
        <strain evidence="3">NRL-ATB46093</strain>
    </source>
</reference>
<organism evidence="2 3">
    <name type="scientific">Planococcus glaciei</name>
    <dbReference type="NCBI Taxonomy" id="459472"/>
    <lineage>
        <taxon>Bacteria</taxon>
        <taxon>Bacillati</taxon>
        <taxon>Bacillota</taxon>
        <taxon>Bacilli</taxon>
        <taxon>Bacillales</taxon>
        <taxon>Caryophanaceae</taxon>
        <taxon>Planococcus</taxon>
    </lineage>
</organism>
<dbReference type="GO" id="GO:0005737">
    <property type="term" value="C:cytoplasm"/>
    <property type="evidence" value="ECO:0007669"/>
    <property type="project" value="TreeGrafter"/>
</dbReference>
<evidence type="ECO:0000259" key="1">
    <source>
        <dbReference type="PROSITE" id="PS51186"/>
    </source>
</evidence>
<dbReference type="InterPro" id="IPR051908">
    <property type="entry name" value="Ribosomal_N-acetyltransferase"/>
</dbReference>